<reference evidence="2" key="1">
    <citation type="journal article" date="2010" name="Genome Biol.">
        <title>Genome sequence of the necrotrophic plant pathogen Pythium ultimum reveals original pathogenicity mechanisms and effector repertoire.</title>
        <authorList>
            <person name="Levesque C.A."/>
            <person name="Brouwer H."/>
            <person name="Cano L."/>
            <person name="Hamilton J.P."/>
            <person name="Holt C."/>
            <person name="Huitema E."/>
            <person name="Raffaele S."/>
            <person name="Robideau G.P."/>
            <person name="Thines M."/>
            <person name="Win J."/>
            <person name="Zerillo M.M."/>
            <person name="Beakes G.W."/>
            <person name="Boore J.L."/>
            <person name="Busam D."/>
            <person name="Dumas B."/>
            <person name="Ferriera S."/>
            <person name="Fuerstenberg S.I."/>
            <person name="Gachon C.M."/>
            <person name="Gaulin E."/>
            <person name="Govers F."/>
            <person name="Grenville-Briggs L."/>
            <person name="Horner N."/>
            <person name="Hostetler J."/>
            <person name="Jiang R.H."/>
            <person name="Johnson J."/>
            <person name="Krajaejun T."/>
            <person name="Lin H."/>
            <person name="Meijer H.J."/>
            <person name="Moore B."/>
            <person name="Morris P."/>
            <person name="Phuntmart V."/>
            <person name="Puiu D."/>
            <person name="Shetty J."/>
            <person name="Stajich J.E."/>
            <person name="Tripathy S."/>
            <person name="Wawra S."/>
            <person name="van West P."/>
            <person name="Whitty B.R."/>
            <person name="Coutinho P.M."/>
            <person name="Henrissat B."/>
            <person name="Martin F."/>
            <person name="Thomas P.D."/>
            <person name="Tyler B.M."/>
            <person name="De Vries R.P."/>
            <person name="Kamoun S."/>
            <person name="Yandell M."/>
            <person name="Tisserat N."/>
            <person name="Buell C.R."/>
        </authorList>
    </citation>
    <scope>NUCLEOTIDE SEQUENCE</scope>
    <source>
        <strain evidence="2">DAOM:BR144</strain>
    </source>
</reference>
<dbReference type="VEuPathDB" id="FungiDB:PYU1_G005087"/>
<dbReference type="AlphaFoldDB" id="K3WJF7"/>
<dbReference type="VEuPathDB" id="FungiDB:PYU1_G005088"/>
<reference evidence="1" key="3">
    <citation type="submission" date="2015-02" db="UniProtKB">
        <authorList>
            <consortium name="EnsemblProtists"/>
        </authorList>
    </citation>
    <scope>IDENTIFICATION</scope>
    <source>
        <strain evidence="1">DAOM BR144</strain>
    </source>
</reference>
<evidence type="ECO:0000313" key="1">
    <source>
        <dbReference type="EnsemblProtists" id="PYU1_T005099"/>
    </source>
</evidence>
<protein>
    <recommendedName>
        <fullName evidence="3">CBM1 domain-containing protein</fullName>
    </recommendedName>
</protein>
<dbReference type="EMBL" id="GL376564">
    <property type="status" value="NOT_ANNOTATED_CDS"/>
    <property type="molecule type" value="Genomic_DNA"/>
</dbReference>
<name>K3WJF7_GLOUD</name>
<sequence>MALTALLYKNFVAVDLVSVEGDGTFGITGPVCSGPGTISTPLGSACPQIGDTVVDECHPYNPSYDTKSGKCVAPVPAVCKPVKGGVWGCVWDLSGLAPADDVTTVPVAGNCQDVSVEGDGTFCIEGLICSGSGAEPTGSTCPQVGDTVVGDCYPYLPSYDVKTGK</sequence>
<proteinExistence type="predicted"/>
<dbReference type="HOGENOM" id="CLU_1673860_0_0_1"/>
<accession>K3WJF7</accession>
<evidence type="ECO:0008006" key="3">
    <source>
        <dbReference type="Google" id="ProtNLM"/>
    </source>
</evidence>
<dbReference type="EnsemblProtists" id="PYU1_T005099">
    <property type="protein sequence ID" value="PYU1_T005099"/>
    <property type="gene ID" value="PYU1_G005088"/>
</dbReference>
<keyword evidence="2" id="KW-1185">Reference proteome</keyword>
<dbReference type="OMA" id="AEQGCTN"/>
<reference evidence="2" key="2">
    <citation type="submission" date="2010-04" db="EMBL/GenBank/DDBJ databases">
        <authorList>
            <person name="Buell R."/>
            <person name="Hamilton J."/>
            <person name="Hostetler J."/>
        </authorList>
    </citation>
    <scope>NUCLEOTIDE SEQUENCE [LARGE SCALE GENOMIC DNA]</scope>
    <source>
        <strain evidence="2">DAOM:BR144</strain>
    </source>
</reference>
<dbReference type="eggNOG" id="ENOG502TJU1">
    <property type="taxonomic scope" value="Eukaryota"/>
</dbReference>
<evidence type="ECO:0000313" key="2">
    <source>
        <dbReference type="Proteomes" id="UP000019132"/>
    </source>
</evidence>
<dbReference type="Proteomes" id="UP000019132">
    <property type="component" value="Unassembled WGS sequence"/>
</dbReference>
<dbReference type="EnsemblProtists" id="PYU1_T005098">
    <property type="protein sequence ID" value="PYU1_T005098"/>
    <property type="gene ID" value="PYU1_G005087"/>
</dbReference>
<organism evidence="1 2">
    <name type="scientific">Globisporangium ultimum (strain ATCC 200006 / CBS 805.95 / DAOM BR144)</name>
    <name type="common">Pythium ultimum</name>
    <dbReference type="NCBI Taxonomy" id="431595"/>
    <lineage>
        <taxon>Eukaryota</taxon>
        <taxon>Sar</taxon>
        <taxon>Stramenopiles</taxon>
        <taxon>Oomycota</taxon>
        <taxon>Peronosporomycetes</taxon>
        <taxon>Pythiales</taxon>
        <taxon>Pythiaceae</taxon>
        <taxon>Globisporangium</taxon>
    </lineage>
</organism>
<dbReference type="InParanoid" id="K3WJF7"/>